<dbReference type="SUPFAM" id="SSF53448">
    <property type="entry name" value="Nucleotide-diphospho-sugar transferases"/>
    <property type="match status" value="1"/>
</dbReference>
<name>A0A2H0TY84_9BACT</name>
<gene>
    <name evidence="2" type="ORF">COU32_01955</name>
</gene>
<dbReference type="PANTHER" id="PTHR10859:SF91">
    <property type="entry name" value="DOLICHYL-PHOSPHATE BETA-GLUCOSYLTRANSFERASE"/>
    <property type="match status" value="1"/>
</dbReference>
<feature type="domain" description="Glycosyltransferase 2-like" evidence="1">
    <location>
        <begin position="5"/>
        <end position="172"/>
    </location>
</feature>
<organism evidence="2 3">
    <name type="scientific">Candidatus Magasanikbacteria bacterium CG10_big_fil_rev_8_21_14_0_10_42_10</name>
    <dbReference type="NCBI Taxonomy" id="1974649"/>
    <lineage>
        <taxon>Bacteria</taxon>
        <taxon>Candidatus Magasanikiibacteriota</taxon>
    </lineage>
</organism>
<dbReference type="InterPro" id="IPR029044">
    <property type="entry name" value="Nucleotide-diphossugar_trans"/>
</dbReference>
<dbReference type="EMBL" id="PFBY01000024">
    <property type="protein sequence ID" value="PIR76476.1"/>
    <property type="molecule type" value="Genomic_DNA"/>
</dbReference>
<evidence type="ECO:0000313" key="3">
    <source>
        <dbReference type="Proteomes" id="UP000231530"/>
    </source>
</evidence>
<dbReference type="AlphaFoldDB" id="A0A2H0TY84"/>
<dbReference type="PANTHER" id="PTHR10859">
    <property type="entry name" value="GLYCOSYL TRANSFERASE"/>
    <property type="match status" value="1"/>
</dbReference>
<dbReference type="Gene3D" id="3.90.550.10">
    <property type="entry name" value="Spore Coat Polysaccharide Biosynthesis Protein SpsA, Chain A"/>
    <property type="match status" value="1"/>
</dbReference>
<accession>A0A2H0TY84</accession>
<reference evidence="3" key="1">
    <citation type="submission" date="2017-09" db="EMBL/GenBank/DDBJ databases">
        <title>Depth-based differentiation of microbial function through sediment-hosted aquifers and enrichment of novel symbionts in the deep terrestrial subsurface.</title>
        <authorList>
            <person name="Probst A.J."/>
            <person name="Ladd B."/>
            <person name="Jarett J.K."/>
            <person name="Geller-Mcgrath D.E."/>
            <person name="Sieber C.M.K."/>
            <person name="Emerson J.B."/>
            <person name="Anantharaman K."/>
            <person name="Thomas B.C."/>
            <person name="Malmstrom R."/>
            <person name="Stieglmeier M."/>
            <person name="Klingl A."/>
            <person name="Woyke T."/>
            <person name="Ryan C.M."/>
            <person name="Banfield J.F."/>
        </authorList>
    </citation>
    <scope>NUCLEOTIDE SEQUENCE [LARGE SCALE GENOMIC DNA]</scope>
</reference>
<proteinExistence type="predicted"/>
<protein>
    <recommendedName>
        <fullName evidence="1">Glycosyltransferase 2-like domain-containing protein</fullName>
    </recommendedName>
</protein>
<dbReference type="Pfam" id="PF00535">
    <property type="entry name" value="Glycos_transf_2"/>
    <property type="match status" value="1"/>
</dbReference>
<evidence type="ECO:0000259" key="1">
    <source>
        <dbReference type="Pfam" id="PF00535"/>
    </source>
</evidence>
<sequence>MDCTLCIPVYNGMQYLPASLASLSSAPACISDVVFLNDGSTDFSLATMSQYRDAHSFHTQVHSWDVNSGKGAVLTRGVMSMDLSTPYIAFTDVEFPYGLASIAEACAYLDTHPDVGMVIGDRTATASGKRQYHVYRYIATNIFRLLLPSAVRNIHDTQCGLKVMRSDLARTLFSRVRTKRWVFDIELLLSAVHHDIGLYEMPVSIKPECVRGIGGVSLLRHGAKIVKDISTIRWYEARGWYKT</sequence>
<dbReference type="GO" id="GO:0006487">
    <property type="term" value="P:protein N-linked glycosylation"/>
    <property type="evidence" value="ECO:0007669"/>
    <property type="project" value="TreeGrafter"/>
</dbReference>
<comment type="caution">
    <text evidence="2">The sequence shown here is derived from an EMBL/GenBank/DDBJ whole genome shotgun (WGS) entry which is preliminary data.</text>
</comment>
<evidence type="ECO:0000313" key="2">
    <source>
        <dbReference type="EMBL" id="PIR76476.1"/>
    </source>
</evidence>
<dbReference type="InterPro" id="IPR001173">
    <property type="entry name" value="Glyco_trans_2-like"/>
</dbReference>
<dbReference type="Proteomes" id="UP000231530">
    <property type="component" value="Unassembled WGS sequence"/>
</dbReference>